<accession>A0A9W7SS41</accession>
<keyword evidence="3" id="KW-1185">Reference proteome</keyword>
<proteinExistence type="predicted"/>
<dbReference type="OrthoDB" id="4828117at2759"/>
<reference evidence="2 3" key="1">
    <citation type="journal article" date="2018" name="IMA Fungus">
        <title>IMA Genome-F 10: Nine draft genome sequences of Claviceps purpurea s.lat., including C. arundinis, C. humidiphila, and C. cf. spartinae, pseudomolecules for the pitch canker pathogen Fusarium circinatum, draft genome of Davidsoniella eucalypti, Grosmannia galeiformis, Quambalaria eucalypti, and Teratosphaeria destructans.</title>
        <authorList>
            <person name="Wingfield B.D."/>
            <person name="Liu M."/>
            <person name="Nguyen H.D."/>
            <person name="Lane F.A."/>
            <person name="Morgan S.W."/>
            <person name="De Vos L."/>
            <person name="Wilken P.M."/>
            <person name="Duong T.A."/>
            <person name="Aylward J."/>
            <person name="Coetzee M.P."/>
            <person name="Dadej K."/>
            <person name="De Beer Z.W."/>
            <person name="Findlay W."/>
            <person name="Havenga M."/>
            <person name="Kolarik M."/>
            <person name="Menzies J.G."/>
            <person name="Naidoo K."/>
            <person name="Pochopski O."/>
            <person name="Shoukouhi P."/>
            <person name="Santana Q.C."/>
            <person name="Seifert K.A."/>
            <person name="Soal N."/>
            <person name="Steenkamp E.T."/>
            <person name="Tatham C.T."/>
            <person name="van der Nest M.A."/>
            <person name="Wingfield M.J."/>
        </authorList>
    </citation>
    <scope>NUCLEOTIDE SEQUENCE [LARGE SCALE GENOMIC DNA]</scope>
    <source>
        <strain evidence="2">CMW44962</strain>
    </source>
</reference>
<organism evidence="2 3">
    <name type="scientific">Teratosphaeria destructans</name>
    <dbReference type="NCBI Taxonomy" id="418781"/>
    <lineage>
        <taxon>Eukaryota</taxon>
        <taxon>Fungi</taxon>
        <taxon>Dikarya</taxon>
        <taxon>Ascomycota</taxon>
        <taxon>Pezizomycotina</taxon>
        <taxon>Dothideomycetes</taxon>
        <taxon>Dothideomycetidae</taxon>
        <taxon>Mycosphaerellales</taxon>
        <taxon>Teratosphaeriaceae</taxon>
        <taxon>Teratosphaeria</taxon>
    </lineage>
</organism>
<evidence type="ECO:0000313" key="2">
    <source>
        <dbReference type="EMBL" id="KAH9827308.1"/>
    </source>
</evidence>
<protein>
    <submittedName>
        <fullName evidence="2">Uncharacterized protein</fullName>
    </submittedName>
</protein>
<dbReference type="Proteomes" id="UP001138500">
    <property type="component" value="Unassembled WGS sequence"/>
</dbReference>
<reference evidence="2 3" key="2">
    <citation type="journal article" date="2021" name="Curr. Genet.">
        <title>Genetic response to nitrogen starvation in the aggressive Eucalyptus foliar pathogen Teratosphaeria destructans.</title>
        <authorList>
            <person name="Havenga M."/>
            <person name="Wingfield B.D."/>
            <person name="Wingfield M.J."/>
            <person name="Dreyer L.L."/>
            <person name="Roets F."/>
            <person name="Aylward J."/>
        </authorList>
    </citation>
    <scope>NUCLEOTIDE SEQUENCE [LARGE SCALE GENOMIC DNA]</scope>
    <source>
        <strain evidence="2">CMW44962</strain>
    </source>
</reference>
<evidence type="ECO:0000256" key="1">
    <source>
        <dbReference type="SAM" id="MobiDB-lite"/>
    </source>
</evidence>
<gene>
    <name evidence="2" type="ORF">Tdes44962_MAKER02934</name>
</gene>
<name>A0A9W7SS41_9PEZI</name>
<feature type="region of interest" description="Disordered" evidence="1">
    <location>
        <begin position="64"/>
        <end position="94"/>
    </location>
</feature>
<evidence type="ECO:0000313" key="3">
    <source>
        <dbReference type="Proteomes" id="UP001138500"/>
    </source>
</evidence>
<sequence>MPAAEKTNWESKETWERLVASIIATGVKIDLRATATHFGTTYDTLENRFRKIKKESAVLKQEVESGARGLVEAPRKANTSTPRKPKTPKKDALNTVTNGRVSKASPTKKSGIKQEALESFASSNLDADGDVDTFRDSFNTNHMNGGDIFDEFN</sequence>
<dbReference type="EMBL" id="RIBY02001890">
    <property type="protein sequence ID" value="KAH9827308.1"/>
    <property type="molecule type" value="Genomic_DNA"/>
</dbReference>
<comment type="caution">
    <text evidence="2">The sequence shown here is derived from an EMBL/GenBank/DDBJ whole genome shotgun (WGS) entry which is preliminary data.</text>
</comment>
<dbReference type="AlphaFoldDB" id="A0A9W7SS41"/>